<keyword evidence="4 7" id="KW-0256">Endoplasmic reticulum</keyword>
<evidence type="ECO:0000256" key="2">
    <source>
        <dbReference type="ARBA" id="ARBA00008917"/>
    </source>
</evidence>
<feature type="transmembrane region" description="Helical" evidence="7">
    <location>
        <begin position="95"/>
        <end position="128"/>
    </location>
</feature>
<keyword evidence="6 7" id="KW-0472">Membrane</keyword>
<keyword evidence="10" id="KW-1185">Reference proteome</keyword>
<feature type="transmembrane region" description="Helical" evidence="7">
    <location>
        <begin position="12"/>
        <end position="32"/>
    </location>
</feature>
<evidence type="ECO:0000256" key="7">
    <source>
        <dbReference type="RuleBase" id="RU363059"/>
    </source>
</evidence>
<evidence type="ECO:0000313" key="10">
    <source>
        <dbReference type="Proteomes" id="UP000800092"/>
    </source>
</evidence>
<dbReference type="PANTHER" id="PTHR11009">
    <property type="entry name" value="DER1-LIKE PROTEIN, DERLIN"/>
    <property type="match status" value="1"/>
</dbReference>
<dbReference type="InterPro" id="IPR007599">
    <property type="entry name" value="DER1"/>
</dbReference>
<name>A0A6A6HL50_VIRVR</name>
<evidence type="ECO:0000256" key="4">
    <source>
        <dbReference type="ARBA" id="ARBA00022824"/>
    </source>
</evidence>
<feature type="transmembrane region" description="Helical" evidence="7">
    <location>
        <begin position="140"/>
        <end position="164"/>
    </location>
</feature>
<evidence type="ECO:0000313" key="9">
    <source>
        <dbReference type="EMBL" id="KAF2238701.1"/>
    </source>
</evidence>
<feature type="compositionally biased region" description="Low complexity" evidence="8">
    <location>
        <begin position="230"/>
        <end position="254"/>
    </location>
</feature>
<dbReference type="GO" id="GO:0006950">
    <property type="term" value="P:response to stress"/>
    <property type="evidence" value="ECO:0007669"/>
    <property type="project" value="UniProtKB-ARBA"/>
</dbReference>
<evidence type="ECO:0000256" key="3">
    <source>
        <dbReference type="ARBA" id="ARBA00022692"/>
    </source>
</evidence>
<proteinExistence type="inferred from homology"/>
<dbReference type="GO" id="GO:0005789">
    <property type="term" value="C:endoplasmic reticulum membrane"/>
    <property type="evidence" value="ECO:0007669"/>
    <property type="project" value="UniProtKB-SubCell"/>
</dbReference>
<evidence type="ECO:0000256" key="8">
    <source>
        <dbReference type="SAM" id="MobiDB-lite"/>
    </source>
</evidence>
<dbReference type="Proteomes" id="UP000800092">
    <property type="component" value="Unassembled WGS sequence"/>
</dbReference>
<accession>A0A6A6HL50</accession>
<dbReference type="Pfam" id="PF04511">
    <property type="entry name" value="DER1"/>
    <property type="match status" value="1"/>
</dbReference>
<dbReference type="InterPro" id="IPR035952">
    <property type="entry name" value="Rhomboid-like_sf"/>
</dbReference>
<feature type="region of interest" description="Disordered" evidence="8">
    <location>
        <begin position="216"/>
        <end position="267"/>
    </location>
</feature>
<evidence type="ECO:0000256" key="5">
    <source>
        <dbReference type="ARBA" id="ARBA00022989"/>
    </source>
</evidence>
<sequence>MSAMELFWAAPPVTRTITAATVALSLSVYMGLLDYRRIIFWWPWVFQIMPQLWRLFSSFLLTGPKLGMIMDPYFLYTYGGSLETESPRFNQPGDFFTYVAFLWAVILLTNGLLLPGVTFLQSLLLGFAYTYSQDNPNRQVTFFIITFQVKWLPYAMLAMTFVMANPTAALHQATGLLAAHLYDFLTRIWPEHGHGRNLIQTPSFVKRWFGADQPAPRSRGYGTAMPGRPQAQQSGSTSVGGQSSGTSFGGASQAWARRGPGQRLGGD</sequence>
<comment type="subcellular location">
    <subcellularLocation>
        <location evidence="1 7">Endoplasmic reticulum membrane</location>
        <topology evidence="1 7">Multi-pass membrane protein</topology>
    </subcellularLocation>
</comment>
<comment type="similarity">
    <text evidence="2 7">Belongs to the derlin family.</text>
</comment>
<dbReference type="AlphaFoldDB" id="A0A6A6HL50"/>
<comment type="caution">
    <text evidence="7">Lacks conserved residue(s) required for the propagation of feature annotation.</text>
</comment>
<dbReference type="OrthoDB" id="19102at2759"/>
<dbReference type="EMBL" id="ML991775">
    <property type="protein sequence ID" value="KAF2238701.1"/>
    <property type="molecule type" value="Genomic_DNA"/>
</dbReference>
<evidence type="ECO:0000256" key="1">
    <source>
        <dbReference type="ARBA" id="ARBA00004477"/>
    </source>
</evidence>
<evidence type="ECO:0000256" key="6">
    <source>
        <dbReference type="ARBA" id="ARBA00023136"/>
    </source>
</evidence>
<dbReference type="SUPFAM" id="SSF144091">
    <property type="entry name" value="Rhomboid-like"/>
    <property type="match status" value="1"/>
</dbReference>
<organism evidence="9 10">
    <name type="scientific">Viridothelium virens</name>
    <name type="common">Speckled blister lichen</name>
    <name type="synonym">Trypethelium virens</name>
    <dbReference type="NCBI Taxonomy" id="1048519"/>
    <lineage>
        <taxon>Eukaryota</taxon>
        <taxon>Fungi</taxon>
        <taxon>Dikarya</taxon>
        <taxon>Ascomycota</taxon>
        <taxon>Pezizomycotina</taxon>
        <taxon>Dothideomycetes</taxon>
        <taxon>Dothideomycetes incertae sedis</taxon>
        <taxon>Trypetheliales</taxon>
        <taxon>Trypetheliaceae</taxon>
        <taxon>Viridothelium</taxon>
    </lineage>
</organism>
<gene>
    <name evidence="9" type="ORF">EV356DRAFT_506067</name>
</gene>
<reference evidence="9" key="1">
    <citation type="journal article" date="2020" name="Stud. Mycol.">
        <title>101 Dothideomycetes genomes: a test case for predicting lifestyles and emergence of pathogens.</title>
        <authorList>
            <person name="Haridas S."/>
            <person name="Albert R."/>
            <person name="Binder M."/>
            <person name="Bloem J."/>
            <person name="Labutti K."/>
            <person name="Salamov A."/>
            <person name="Andreopoulos B."/>
            <person name="Baker S."/>
            <person name="Barry K."/>
            <person name="Bills G."/>
            <person name="Bluhm B."/>
            <person name="Cannon C."/>
            <person name="Castanera R."/>
            <person name="Culley D."/>
            <person name="Daum C."/>
            <person name="Ezra D."/>
            <person name="Gonzalez J."/>
            <person name="Henrissat B."/>
            <person name="Kuo A."/>
            <person name="Liang C."/>
            <person name="Lipzen A."/>
            <person name="Lutzoni F."/>
            <person name="Magnuson J."/>
            <person name="Mondo S."/>
            <person name="Nolan M."/>
            <person name="Ohm R."/>
            <person name="Pangilinan J."/>
            <person name="Park H.-J."/>
            <person name="Ramirez L."/>
            <person name="Alfaro M."/>
            <person name="Sun H."/>
            <person name="Tritt A."/>
            <person name="Yoshinaga Y."/>
            <person name="Zwiers L.-H."/>
            <person name="Turgeon B."/>
            <person name="Goodwin S."/>
            <person name="Spatafora J."/>
            <person name="Crous P."/>
            <person name="Grigoriev I."/>
        </authorList>
    </citation>
    <scope>NUCLEOTIDE SEQUENCE</scope>
    <source>
        <strain evidence="9">Tuck. ex Michener</strain>
    </source>
</reference>
<keyword evidence="3 7" id="KW-0812">Transmembrane</keyword>
<protein>
    <recommendedName>
        <fullName evidence="7">Derlin</fullName>
    </recommendedName>
</protein>
<comment type="function">
    <text evidence="7">May be involved in the degradation of misfolded endoplasmic reticulum (ER) luminal proteins.</text>
</comment>
<keyword evidence="5 7" id="KW-1133">Transmembrane helix</keyword>